<evidence type="ECO:0000256" key="1">
    <source>
        <dbReference type="SAM" id="MobiDB-lite"/>
    </source>
</evidence>
<comment type="caution">
    <text evidence="2">The sequence shown here is derived from an EMBL/GenBank/DDBJ whole genome shotgun (WGS) entry which is preliminary data.</text>
</comment>
<reference evidence="2 3" key="1">
    <citation type="submission" date="2019-03" db="EMBL/GenBank/DDBJ databases">
        <title>Genomic Encyclopedia of Type Strains, Phase IV (KMG-IV): sequencing the most valuable type-strain genomes for metagenomic binning, comparative biology and taxonomic classification.</title>
        <authorList>
            <person name="Goeker M."/>
        </authorList>
    </citation>
    <scope>NUCLEOTIDE SEQUENCE [LARGE SCALE GENOMIC DNA]</scope>
    <source>
        <strain evidence="2 3">DSM 21153</strain>
    </source>
</reference>
<dbReference type="EMBL" id="SLVM01000046">
    <property type="protein sequence ID" value="TCM74907.1"/>
    <property type="molecule type" value="Genomic_DNA"/>
</dbReference>
<dbReference type="AlphaFoldDB" id="A0A4R1YFL0"/>
<proteinExistence type="predicted"/>
<sequence>MAATVEAGPRAVKRRCTHANGAGVPECRWRQGPLPGACGPSIALTVMKHVTREKSPEGGITSTGRIDLYGLCRCQFLSCCRHGPRRGLRASATGRDRGVPACGQSATGNRKGVRRGTPHRAAYDPRARGLLFQCREPHACATLQALVAAGRGSKLWNRTGYAIPFPGIAGRTYPPCPSRLAEPVAADHLLAACSVRIRLRASRSSDTLCPFIATPHRRRAEGSPPAEAPAHYLRHNRASPNSRNRLLGKECRFLDHHLSRRQTTRGDRAIYHVRIGPGHMWRHTCPPSPKASGRCVPRTASRPTNLLMAAPP</sequence>
<feature type="region of interest" description="Disordered" evidence="1">
    <location>
        <begin position="90"/>
        <end position="120"/>
    </location>
</feature>
<protein>
    <submittedName>
        <fullName evidence="2">Uncharacterized protein</fullName>
    </submittedName>
</protein>
<gene>
    <name evidence="2" type="ORF">EV216_1461</name>
</gene>
<dbReference type="Proteomes" id="UP000295277">
    <property type="component" value="Unassembled WGS sequence"/>
</dbReference>
<accession>A0A4R1YFL0</accession>
<evidence type="ECO:0000313" key="2">
    <source>
        <dbReference type="EMBL" id="TCM74907.1"/>
    </source>
</evidence>
<organism evidence="2 3">
    <name type="scientific">Rhodovulum steppense</name>
    <dbReference type="NCBI Taxonomy" id="540251"/>
    <lineage>
        <taxon>Bacteria</taxon>
        <taxon>Pseudomonadati</taxon>
        <taxon>Pseudomonadota</taxon>
        <taxon>Alphaproteobacteria</taxon>
        <taxon>Rhodobacterales</taxon>
        <taxon>Paracoccaceae</taxon>
        <taxon>Rhodovulum</taxon>
    </lineage>
</organism>
<evidence type="ECO:0000313" key="3">
    <source>
        <dbReference type="Proteomes" id="UP000295277"/>
    </source>
</evidence>
<keyword evidence="3" id="KW-1185">Reference proteome</keyword>
<name>A0A4R1YFL0_9RHOB</name>